<dbReference type="Gene3D" id="2.130.10.10">
    <property type="entry name" value="YVTN repeat-like/Quinoprotein amine dehydrogenase"/>
    <property type="match status" value="1"/>
</dbReference>
<feature type="compositionally biased region" description="Polar residues" evidence="4">
    <location>
        <begin position="800"/>
        <end position="814"/>
    </location>
</feature>
<feature type="compositionally biased region" description="Low complexity" evidence="4">
    <location>
        <begin position="7"/>
        <end position="23"/>
    </location>
</feature>
<sequence length="919" mass="100870">MSHDRSSSPLSSVPDLPVLGLPIQDHHHIPPQPRKRSLQKPLNESGTQSKRPRRQSQTEMATNLKKSYEENPLFHRNPPLQPEPSSPAVQPSRQPPQIPSEPENPTQEKSLRNPSKIIRWKPQEQDKIQPAPNQFLPRLYIESQGSRSYPAHLRPYGPLWEPPAINYLVHRKPLRGWEVKSEPIEATPLLRNRMQAAEANLPYAPAMQLLSDLGWYKSKWNREAHRENDRWGGWFDHIRLDYSIFSQSQLEDQQAEQYLPTGVQFPAAIQELSPPQKPTRIISNSLLNTWAADGHKGSLSLYAGPLTASQSSDGKEMVEQQKITFQRFASCRLSALIPDKAGFVLNAGAPVWSIDFLPAPELTRHSSSRLGGQHDAACDFLAVATLSSDPGLVPPPEIAKQKKDCKSVVQIWSIPHAEPTNFHEAAANKPSHEDATPPPGDLGNYGIDEPFNRQSTAPENNDESPQLVMLLASSSQATVVRWCPRGGRKNVNTTDPMTPISSSSAQIDPLGLLAIAFLDGSVGLYSVPHPSHAMRLVQSPQGLGAQSDDPRHVITRYFVVVNLAPVARLMLPSTNCLTLDWANHDVLAGGCTNGNIVIWHVEVLLKLLPSTLALQGPLFIRPTHFKPVHSAPVKSISWVRTPPIGQSGKPDVDGDPAFLASTGYDGSVKILDTQDLATSKSLVHERGETTSLAFSPALGCLNLADSDYSIKAIFLKPRELGVSKKILVQLGLVWQIATSDFHSFVAYAAADGVCGLASLIRPHKYRSRATMWAPKVYQMDFNRNTSELRMLDNLVPQVSNLNRPRSQDGITVTESKSKAKTGANNKGEIGPATQADQPTHSASSIGGFKSIVSVHCLSWNKSITRASVLASGMGCGLVRVDFVEGGLNYATPNNKLTSTFEQLILQINNSAGVEEEEED</sequence>
<feature type="region of interest" description="Disordered" evidence="4">
    <location>
        <begin position="426"/>
        <end position="463"/>
    </location>
</feature>
<dbReference type="SMART" id="SM00320">
    <property type="entry name" value="WD40"/>
    <property type="match status" value="3"/>
</dbReference>
<dbReference type="InterPro" id="IPR015943">
    <property type="entry name" value="WD40/YVTN_repeat-like_dom_sf"/>
</dbReference>
<keyword evidence="2" id="KW-0804">Transcription</keyword>
<proteinExistence type="predicted"/>
<evidence type="ECO:0000256" key="2">
    <source>
        <dbReference type="ARBA" id="ARBA00023163"/>
    </source>
</evidence>
<comment type="caution">
    <text evidence="5">The sequence shown here is derived from an EMBL/GenBank/DDBJ whole genome shotgun (WGS) entry which is preliminary data.</text>
</comment>
<dbReference type="STRING" id="27349.A0A0L6V6C0"/>
<dbReference type="GO" id="GO:0006383">
    <property type="term" value="P:transcription by RNA polymerase III"/>
    <property type="evidence" value="ECO:0007669"/>
    <property type="project" value="TreeGrafter"/>
</dbReference>
<dbReference type="AlphaFoldDB" id="A0A0L6V6C0"/>
<dbReference type="InterPro" id="IPR052416">
    <property type="entry name" value="GTF3C_component"/>
</dbReference>
<dbReference type="VEuPathDB" id="FungiDB:VP01_2612g1"/>
<feature type="compositionally biased region" description="Polar residues" evidence="4">
    <location>
        <begin position="40"/>
        <end position="65"/>
    </location>
</feature>
<gene>
    <name evidence="5" type="ORF">VP01_2612g1</name>
</gene>
<feature type="region of interest" description="Disordered" evidence="4">
    <location>
        <begin position="1"/>
        <end position="127"/>
    </location>
</feature>
<evidence type="ECO:0000313" key="5">
    <source>
        <dbReference type="EMBL" id="KNZ55680.1"/>
    </source>
</evidence>
<dbReference type="GO" id="GO:0005634">
    <property type="term" value="C:nucleus"/>
    <property type="evidence" value="ECO:0007669"/>
    <property type="project" value="UniProtKB-SubCell"/>
</dbReference>
<accession>A0A0L6V6C0</accession>
<protein>
    <submittedName>
        <fullName evidence="5">Uncharacterized protein</fullName>
    </submittedName>
</protein>
<feature type="region of interest" description="Disordered" evidence="4">
    <location>
        <begin position="800"/>
        <end position="841"/>
    </location>
</feature>
<dbReference type="PANTHER" id="PTHR15052:SF2">
    <property type="entry name" value="GENERAL TRANSCRIPTION FACTOR 3C POLYPEPTIDE 2"/>
    <property type="match status" value="1"/>
</dbReference>
<dbReference type="PANTHER" id="PTHR15052">
    <property type="entry name" value="RNA POLYMERASE III TRANSCRIPTION INITIATION FACTOR COMPLEX SUBUNIT"/>
    <property type="match status" value="1"/>
</dbReference>
<organism evidence="5 6">
    <name type="scientific">Puccinia sorghi</name>
    <dbReference type="NCBI Taxonomy" id="27349"/>
    <lineage>
        <taxon>Eukaryota</taxon>
        <taxon>Fungi</taxon>
        <taxon>Dikarya</taxon>
        <taxon>Basidiomycota</taxon>
        <taxon>Pucciniomycotina</taxon>
        <taxon>Pucciniomycetes</taxon>
        <taxon>Pucciniales</taxon>
        <taxon>Pucciniaceae</taxon>
        <taxon>Puccinia</taxon>
    </lineage>
</organism>
<dbReference type="EMBL" id="LAVV01007516">
    <property type="protein sequence ID" value="KNZ55680.1"/>
    <property type="molecule type" value="Genomic_DNA"/>
</dbReference>
<dbReference type="SUPFAM" id="SSF50978">
    <property type="entry name" value="WD40 repeat-like"/>
    <property type="match status" value="1"/>
</dbReference>
<evidence type="ECO:0000256" key="1">
    <source>
        <dbReference type="ARBA" id="ARBA00004123"/>
    </source>
</evidence>
<dbReference type="InterPro" id="IPR036322">
    <property type="entry name" value="WD40_repeat_dom_sf"/>
</dbReference>
<comment type="subcellular location">
    <subcellularLocation>
        <location evidence="1">Nucleus</location>
    </subcellularLocation>
</comment>
<dbReference type="InterPro" id="IPR001680">
    <property type="entry name" value="WD40_rpt"/>
</dbReference>
<reference evidence="5 6" key="1">
    <citation type="submission" date="2015-08" db="EMBL/GenBank/DDBJ databases">
        <title>Next Generation Sequencing and Analysis of the Genome of Puccinia sorghi L Schw, the Causal Agent of Maize Common Rust.</title>
        <authorList>
            <person name="Rochi L."/>
            <person name="Burguener G."/>
            <person name="Darino M."/>
            <person name="Turjanski A."/>
            <person name="Kreff E."/>
            <person name="Dieguez M.J."/>
            <person name="Sacco F."/>
        </authorList>
    </citation>
    <scope>NUCLEOTIDE SEQUENCE [LARGE SCALE GENOMIC DNA]</scope>
    <source>
        <strain evidence="5 6">RO10H11247</strain>
    </source>
</reference>
<evidence type="ECO:0000256" key="3">
    <source>
        <dbReference type="ARBA" id="ARBA00023242"/>
    </source>
</evidence>
<dbReference type="OrthoDB" id="2506344at2759"/>
<evidence type="ECO:0000256" key="4">
    <source>
        <dbReference type="SAM" id="MobiDB-lite"/>
    </source>
</evidence>
<keyword evidence="6" id="KW-1185">Reference proteome</keyword>
<keyword evidence="3" id="KW-0539">Nucleus</keyword>
<dbReference type="GO" id="GO:0000127">
    <property type="term" value="C:transcription factor TFIIIC complex"/>
    <property type="evidence" value="ECO:0007669"/>
    <property type="project" value="TreeGrafter"/>
</dbReference>
<name>A0A0L6V6C0_9BASI</name>
<dbReference type="Proteomes" id="UP000037035">
    <property type="component" value="Unassembled WGS sequence"/>
</dbReference>
<evidence type="ECO:0000313" key="6">
    <source>
        <dbReference type="Proteomes" id="UP000037035"/>
    </source>
</evidence>